<gene>
    <name evidence="2" type="ORF">F4Y42_09775</name>
</gene>
<dbReference type="PANTHER" id="PTHR12110">
    <property type="entry name" value="HYDROXYPYRUVATE ISOMERASE"/>
    <property type="match status" value="1"/>
</dbReference>
<feature type="domain" description="Xylose isomerase-like TIM barrel" evidence="1">
    <location>
        <begin position="39"/>
        <end position="275"/>
    </location>
</feature>
<dbReference type="EMBL" id="VXRG01000082">
    <property type="protein sequence ID" value="MXY93725.1"/>
    <property type="molecule type" value="Genomic_DNA"/>
</dbReference>
<evidence type="ECO:0000313" key="2">
    <source>
        <dbReference type="EMBL" id="MXY93725.1"/>
    </source>
</evidence>
<dbReference type="AlphaFoldDB" id="A0A6B0YUC8"/>
<dbReference type="Gene3D" id="3.20.20.150">
    <property type="entry name" value="Divalent-metal-dependent TIM barrel enzymes"/>
    <property type="match status" value="1"/>
</dbReference>
<comment type="caution">
    <text evidence="2">The sequence shown here is derived from an EMBL/GenBank/DDBJ whole genome shotgun (WGS) entry which is preliminary data.</text>
</comment>
<reference evidence="2" key="1">
    <citation type="submission" date="2019-09" db="EMBL/GenBank/DDBJ databases">
        <title>Characterisation of the sponge microbiome using genome-centric metagenomics.</title>
        <authorList>
            <person name="Engelberts J.P."/>
            <person name="Robbins S.J."/>
            <person name="De Goeij J.M."/>
            <person name="Aranda M."/>
            <person name="Bell S.C."/>
            <person name="Webster N.S."/>
        </authorList>
    </citation>
    <scope>NUCLEOTIDE SEQUENCE</scope>
    <source>
        <strain evidence="2">SB0664_bin_27</strain>
    </source>
</reference>
<sequence>MKTRTGNFPIGFRQVNANWNRDIPSLLEWAVENKLEAIDLTTDSESALRAVSDAGLHIGSIDLPDNKGMIAADPARRAEALARNSECIRVCTASGPQNFFAVMVPEDPALPRLENYGYMVESFAALAVVLEESGSHYVIEGWPGPGALCCTPETYRAFFRDVPSPSMSVNYDPSHLIRMGIDPLRFLSEFVDRVHHVHGKDTEILEESMYVYGHEQPATFAERIAYGAHSWRYTIPGQGLFRWGEGLRILADNGYRGAVSIELEDSNFNGAEESEKYGILHGAHFLAGC</sequence>
<dbReference type="PANTHER" id="PTHR12110:SF21">
    <property type="entry name" value="XYLOSE ISOMERASE-LIKE TIM BARREL DOMAIN-CONTAINING PROTEIN"/>
    <property type="match status" value="1"/>
</dbReference>
<dbReference type="InterPro" id="IPR013022">
    <property type="entry name" value="Xyl_isomerase-like_TIM-brl"/>
</dbReference>
<accession>A0A6B0YUC8</accession>
<keyword evidence="2" id="KW-0413">Isomerase</keyword>
<name>A0A6B0YUC8_9CHLR</name>
<dbReference type="Pfam" id="PF01261">
    <property type="entry name" value="AP_endonuc_2"/>
    <property type="match status" value="1"/>
</dbReference>
<dbReference type="SUPFAM" id="SSF51658">
    <property type="entry name" value="Xylose isomerase-like"/>
    <property type="match status" value="1"/>
</dbReference>
<dbReference type="InterPro" id="IPR050312">
    <property type="entry name" value="IolE/XylAMocC-like"/>
</dbReference>
<proteinExistence type="predicted"/>
<protein>
    <submittedName>
        <fullName evidence="2">Sugar phosphate isomerase/epimerase</fullName>
    </submittedName>
</protein>
<dbReference type="InterPro" id="IPR036237">
    <property type="entry name" value="Xyl_isomerase-like_sf"/>
</dbReference>
<organism evidence="2">
    <name type="scientific">Caldilineaceae bacterium SB0664_bin_27</name>
    <dbReference type="NCBI Taxonomy" id="2605260"/>
    <lineage>
        <taxon>Bacteria</taxon>
        <taxon>Bacillati</taxon>
        <taxon>Chloroflexota</taxon>
        <taxon>Caldilineae</taxon>
        <taxon>Caldilineales</taxon>
        <taxon>Caldilineaceae</taxon>
    </lineage>
</organism>
<evidence type="ECO:0000259" key="1">
    <source>
        <dbReference type="Pfam" id="PF01261"/>
    </source>
</evidence>
<dbReference type="GO" id="GO:0016853">
    <property type="term" value="F:isomerase activity"/>
    <property type="evidence" value="ECO:0007669"/>
    <property type="project" value="UniProtKB-KW"/>
</dbReference>